<feature type="non-terminal residue" evidence="1">
    <location>
        <position position="88"/>
    </location>
</feature>
<accession>Q7M369</accession>
<organism evidence="1">
    <name type="scientific">Oryctolagus cuniculus</name>
    <name type="common">Rabbit</name>
    <dbReference type="NCBI Taxonomy" id="9986"/>
    <lineage>
        <taxon>Eukaryota</taxon>
        <taxon>Metazoa</taxon>
        <taxon>Chordata</taxon>
        <taxon>Craniata</taxon>
        <taxon>Vertebrata</taxon>
        <taxon>Euteleostomi</taxon>
        <taxon>Mammalia</taxon>
        <taxon>Eutheria</taxon>
        <taxon>Euarchontoglires</taxon>
        <taxon>Glires</taxon>
        <taxon>Lagomorpha</taxon>
        <taxon>Leporidae</taxon>
        <taxon>Oryctolagus</taxon>
    </lineage>
</organism>
<evidence type="ECO:0000313" key="1">
    <source>
        <dbReference type="PIR" id="S72265"/>
    </source>
</evidence>
<proteinExistence type="evidence at protein level"/>
<keyword id="KW-0903">Direct protein sequencing</keyword>
<name>Q7M369_RABIT</name>
<dbReference type="AlphaFoldDB" id="Q7M369"/>
<dbReference type="PIR" id="S72265">
    <property type="entry name" value="S72265"/>
</dbReference>
<sequence>MAYGGGSRTDLMGTADSLRIYPKLKTMRKGQDGLLPVPGQKMANEADLDEELVISMENIIRMFANRQVPKLLVMNSVTVEEGMVIVGN</sequence>
<reference evidence="1" key="1">
    <citation type="journal article" date="1996" name="Biochem. J.">
        <title>Cloning of cDNA for the gamma-subunit of mammalian translation initiation factor 2B, the guanine nucleotide-exchange factor for eukaryotic initiation factor 2.</title>
        <authorList>
            <person name="Price N.T."/>
            <person name="Kimball S.R."/>
            <person name="Jefferson L.S."/>
            <person name="Proud C.G."/>
        </authorList>
    </citation>
    <scope>PROTEIN SEQUENCE</scope>
</reference>
<protein>
    <submittedName>
        <fullName evidence="1">Translation initiation factor eIF2B gamma chain</fullName>
    </submittedName>
</protein>